<dbReference type="EMBL" id="JAVDXT010000001">
    <property type="protein sequence ID" value="MDR7376295.1"/>
    <property type="molecule type" value="Genomic_DNA"/>
</dbReference>
<dbReference type="NCBIfam" id="TIGR03570">
    <property type="entry name" value="NeuD_NnaD"/>
    <property type="match status" value="1"/>
</dbReference>
<evidence type="ECO:0000256" key="1">
    <source>
        <dbReference type="ARBA" id="ARBA00007274"/>
    </source>
</evidence>
<dbReference type="InterPro" id="IPR011004">
    <property type="entry name" value="Trimer_LpxA-like_sf"/>
</dbReference>
<evidence type="ECO:0000313" key="2">
    <source>
        <dbReference type="EMBL" id="MDR7376295.1"/>
    </source>
</evidence>
<protein>
    <submittedName>
        <fullName evidence="2">Sugar O-acyltransferase (Sialic acid O-acetyltransferase NeuD family)</fullName>
    </submittedName>
</protein>
<dbReference type="InterPro" id="IPR001451">
    <property type="entry name" value="Hexapep"/>
</dbReference>
<dbReference type="Pfam" id="PF00132">
    <property type="entry name" value="Hexapep"/>
    <property type="match status" value="1"/>
</dbReference>
<gene>
    <name evidence="2" type="ORF">J2X19_000953</name>
</gene>
<dbReference type="Proteomes" id="UP001180487">
    <property type="component" value="Unassembled WGS sequence"/>
</dbReference>
<dbReference type="CDD" id="cd03360">
    <property type="entry name" value="LbH_AT_putative"/>
    <property type="match status" value="1"/>
</dbReference>
<reference evidence="2 3" key="1">
    <citation type="submission" date="2023-07" db="EMBL/GenBank/DDBJ databases">
        <title>Sorghum-associated microbial communities from plants grown in Nebraska, USA.</title>
        <authorList>
            <person name="Schachtman D."/>
        </authorList>
    </citation>
    <scope>NUCLEOTIDE SEQUENCE [LARGE SCALE GENOMIC DNA]</scope>
    <source>
        <strain evidence="2 3">BE313</strain>
    </source>
</reference>
<organism evidence="2 3">
    <name type="scientific">Rhodoferax ferrireducens</name>
    <dbReference type="NCBI Taxonomy" id="192843"/>
    <lineage>
        <taxon>Bacteria</taxon>
        <taxon>Pseudomonadati</taxon>
        <taxon>Pseudomonadota</taxon>
        <taxon>Betaproteobacteria</taxon>
        <taxon>Burkholderiales</taxon>
        <taxon>Comamonadaceae</taxon>
        <taxon>Rhodoferax</taxon>
    </lineage>
</organism>
<proteinExistence type="inferred from homology"/>
<comment type="caution">
    <text evidence="2">The sequence shown here is derived from an EMBL/GenBank/DDBJ whole genome shotgun (WGS) entry which is preliminary data.</text>
</comment>
<dbReference type="Gene3D" id="2.160.10.10">
    <property type="entry name" value="Hexapeptide repeat proteins"/>
    <property type="match status" value="1"/>
</dbReference>
<dbReference type="InterPro" id="IPR020019">
    <property type="entry name" value="AcTrfase_PglD-like"/>
</dbReference>
<sequence>MSDLENNMVKTKKLIIVGDSAFAEVAHEYFDEDSEYEVVAFSVEQAYLKNQEMRGLPVVSFETLETRFDPDTHEIYVAVVYTQLNRLRSRLAQAAKTKGFRLASYVSSRAFVWRNVKIGEHCFIFEDNTVQPFVCIGDNVVLWSGNHIGHHSKIGSNCFISSHVVISGFCDVGENCFIGVNAAIANNVDIGCDNWIGPSSTIMKSTEAGALFVTKQSEVAKVSAPRFFKLRD</sequence>
<evidence type="ECO:0000313" key="3">
    <source>
        <dbReference type="Proteomes" id="UP001180487"/>
    </source>
</evidence>
<keyword evidence="3" id="KW-1185">Reference proteome</keyword>
<dbReference type="PANTHER" id="PTHR43300">
    <property type="entry name" value="ACETYLTRANSFERASE"/>
    <property type="match status" value="1"/>
</dbReference>
<name>A0ABU2C4N2_9BURK</name>
<dbReference type="Gene3D" id="3.40.50.20">
    <property type="match status" value="1"/>
</dbReference>
<dbReference type="SUPFAM" id="SSF51161">
    <property type="entry name" value="Trimeric LpxA-like enzymes"/>
    <property type="match status" value="1"/>
</dbReference>
<accession>A0ABU2C4N2</accession>
<dbReference type="InterPro" id="IPR050179">
    <property type="entry name" value="Trans_hexapeptide_repeat"/>
</dbReference>
<dbReference type="PANTHER" id="PTHR43300:SF4">
    <property type="entry name" value="ACYL-[ACYL-CARRIER-PROTEIN]--UDP-N-ACETYLGLUCOSAMINE O-ACYLTRANSFERASE"/>
    <property type="match status" value="1"/>
</dbReference>
<comment type="similarity">
    <text evidence="1">Belongs to the transferase hexapeptide repeat family.</text>
</comment>